<dbReference type="RefSeq" id="WP_127742615.1">
    <property type="nucleotide sequence ID" value="NZ_SACN01000001.1"/>
</dbReference>
<keyword evidence="3" id="KW-1185">Reference proteome</keyword>
<name>A0A437M7M7_9SPHN</name>
<reference evidence="2 3" key="1">
    <citation type="submission" date="2019-01" db="EMBL/GenBank/DDBJ databases">
        <authorList>
            <person name="Chen W.-M."/>
        </authorList>
    </citation>
    <scope>NUCLEOTIDE SEQUENCE [LARGE SCALE GENOMIC DNA]</scope>
    <source>
        <strain evidence="2 3">CCP-7</strain>
    </source>
</reference>
<dbReference type="EMBL" id="SACN01000001">
    <property type="protein sequence ID" value="RVT93720.1"/>
    <property type="molecule type" value="Genomic_DNA"/>
</dbReference>
<gene>
    <name evidence="2" type="ORF">EOD43_07595</name>
</gene>
<dbReference type="Proteomes" id="UP000282971">
    <property type="component" value="Unassembled WGS sequence"/>
</dbReference>
<accession>A0A437M7M7</accession>
<evidence type="ECO:0000313" key="3">
    <source>
        <dbReference type="Proteomes" id="UP000282971"/>
    </source>
</evidence>
<dbReference type="AlphaFoldDB" id="A0A437M7M7"/>
<organism evidence="2 3">
    <name type="scientific">Sphingomonas crocodyli</name>
    <dbReference type="NCBI Taxonomy" id="1979270"/>
    <lineage>
        <taxon>Bacteria</taxon>
        <taxon>Pseudomonadati</taxon>
        <taxon>Pseudomonadota</taxon>
        <taxon>Alphaproteobacteria</taxon>
        <taxon>Sphingomonadales</taxon>
        <taxon>Sphingomonadaceae</taxon>
        <taxon>Sphingomonas</taxon>
    </lineage>
</organism>
<proteinExistence type="predicted"/>
<comment type="caution">
    <text evidence="2">The sequence shown here is derived from an EMBL/GenBank/DDBJ whole genome shotgun (WGS) entry which is preliminary data.</text>
</comment>
<evidence type="ECO:0000256" key="1">
    <source>
        <dbReference type="SAM" id="MobiDB-lite"/>
    </source>
</evidence>
<sequence length="79" mass="8542">MNTLATCAIAYAIAAPLTAVTLGLWLNRIHQSQALSPHRHRDLLSADCSILATRLDQQEASARDQNEGGSGFHHGSFDK</sequence>
<feature type="region of interest" description="Disordered" evidence="1">
    <location>
        <begin position="57"/>
        <end position="79"/>
    </location>
</feature>
<protein>
    <submittedName>
        <fullName evidence="2">Uncharacterized protein</fullName>
    </submittedName>
</protein>
<evidence type="ECO:0000313" key="2">
    <source>
        <dbReference type="EMBL" id="RVT93720.1"/>
    </source>
</evidence>